<sequence>MATDEDIKVCVVTGGLISESVWEEELSKDATCKRCYCRSVFTSQFAVIFHPHARRGEVGLPPGSGAVLRRAFRILLNRGQRLAFLA</sequence>
<accession>A0AAV7MA27</accession>
<name>A0AAV7MA27_PLEWA</name>
<organism evidence="1 2">
    <name type="scientific">Pleurodeles waltl</name>
    <name type="common">Iberian ribbed newt</name>
    <dbReference type="NCBI Taxonomy" id="8319"/>
    <lineage>
        <taxon>Eukaryota</taxon>
        <taxon>Metazoa</taxon>
        <taxon>Chordata</taxon>
        <taxon>Craniata</taxon>
        <taxon>Vertebrata</taxon>
        <taxon>Euteleostomi</taxon>
        <taxon>Amphibia</taxon>
        <taxon>Batrachia</taxon>
        <taxon>Caudata</taxon>
        <taxon>Salamandroidea</taxon>
        <taxon>Salamandridae</taxon>
        <taxon>Pleurodelinae</taxon>
        <taxon>Pleurodeles</taxon>
    </lineage>
</organism>
<gene>
    <name evidence="1" type="ORF">NDU88_004724</name>
</gene>
<evidence type="ECO:0000313" key="1">
    <source>
        <dbReference type="EMBL" id="KAJ1099625.1"/>
    </source>
</evidence>
<reference evidence="1" key="1">
    <citation type="journal article" date="2022" name="bioRxiv">
        <title>Sequencing and chromosome-scale assembly of the giantPleurodeles waltlgenome.</title>
        <authorList>
            <person name="Brown T."/>
            <person name="Elewa A."/>
            <person name="Iarovenko S."/>
            <person name="Subramanian E."/>
            <person name="Araus A.J."/>
            <person name="Petzold A."/>
            <person name="Susuki M."/>
            <person name="Suzuki K.-i.T."/>
            <person name="Hayashi T."/>
            <person name="Toyoda A."/>
            <person name="Oliveira C."/>
            <person name="Osipova E."/>
            <person name="Leigh N.D."/>
            <person name="Simon A."/>
            <person name="Yun M.H."/>
        </authorList>
    </citation>
    <scope>NUCLEOTIDE SEQUENCE</scope>
    <source>
        <strain evidence="1">20211129_DDA</strain>
        <tissue evidence="1">Liver</tissue>
    </source>
</reference>
<dbReference type="Proteomes" id="UP001066276">
    <property type="component" value="Chromosome 10"/>
</dbReference>
<dbReference type="EMBL" id="JANPWB010000014">
    <property type="protein sequence ID" value="KAJ1099625.1"/>
    <property type="molecule type" value="Genomic_DNA"/>
</dbReference>
<comment type="caution">
    <text evidence="1">The sequence shown here is derived from an EMBL/GenBank/DDBJ whole genome shotgun (WGS) entry which is preliminary data.</text>
</comment>
<keyword evidence="2" id="KW-1185">Reference proteome</keyword>
<evidence type="ECO:0000313" key="2">
    <source>
        <dbReference type="Proteomes" id="UP001066276"/>
    </source>
</evidence>
<dbReference type="AlphaFoldDB" id="A0AAV7MA27"/>
<proteinExistence type="predicted"/>
<protein>
    <submittedName>
        <fullName evidence="1">Uncharacterized protein</fullName>
    </submittedName>
</protein>